<proteinExistence type="predicted"/>
<accession>A0AAV7VB50</accession>
<reference evidence="1" key="1">
    <citation type="journal article" date="2022" name="bioRxiv">
        <title>Sequencing and chromosome-scale assembly of the giantPleurodeles waltlgenome.</title>
        <authorList>
            <person name="Brown T."/>
            <person name="Elewa A."/>
            <person name="Iarovenko S."/>
            <person name="Subramanian E."/>
            <person name="Araus A.J."/>
            <person name="Petzold A."/>
            <person name="Susuki M."/>
            <person name="Suzuki K.-i.T."/>
            <person name="Hayashi T."/>
            <person name="Toyoda A."/>
            <person name="Oliveira C."/>
            <person name="Osipova E."/>
            <person name="Leigh N.D."/>
            <person name="Simon A."/>
            <person name="Yun M.H."/>
        </authorList>
    </citation>
    <scope>NUCLEOTIDE SEQUENCE</scope>
    <source>
        <strain evidence="1">20211129_DDA</strain>
        <tissue evidence="1">Liver</tissue>
    </source>
</reference>
<evidence type="ECO:0000313" key="2">
    <source>
        <dbReference type="Proteomes" id="UP001066276"/>
    </source>
</evidence>
<organism evidence="1 2">
    <name type="scientific">Pleurodeles waltl</name>
    <name type="common">Iberian ribbed newt</name>
    <dbReference type="NCBI Taxonomy" id="8319"/>
    <lineage>
        <taxon>Eukaryota</taxon>
        <taxon>Metazoa</taxon>
        <taxon>Chordata</taxon>
        <taxon>Craniata</taxon>
        <taxon>Vertebrata</taxon>
        <taxon>Euteleostomi</taxon>
        <taxon>Amphibia</taxon>
        <taxon>Batrachia</taxon>
        <taxon>Caudata</taxon>
        <taxon>Salamandroidea</taxon>
        <taxon>Salamandridae</taxon>
        <taxon>Pleurodelinae</taxon>
        <taxon>Pleurodeles</taxon>
    </lineage>
</organism>
<protein>
    <submittedName>
        <fullName evidence="1">Uncharacterized protein</fullName>
    </submittedName>
</protein>
<comment type="caution">
    <text evidence="1">The sequence shown here is derived from an EMBL/GenBank/DDBJ whole genome shotgun (WGS) entry which is preliminary data.</text>
</comment>
<evidence type="ECO:0000313" key="1">
    <source>
        <dbReference type="EMBL" id="KAJ1197849.1"/>
    </source>
</evidence>
<name>A0AAV7VB50_PLEWA</name>
<gene>
    <name evidence="1" type="ORF">NDU88_001694</name>
</gene>
<dbReference type="Proteomes" id="UP001066276">
    <property type="component" value="Chromosome 2_1"/>
</dbReference>
<sequence>MKGLKRCKATLLKEVTHLTSSAAPSRAVAVPPLTAVRPAGPRTCLSVLCRLGLRHSFATPVGVHLGSPVIAPGGVPQGARGACRDAEQKSGAAWLVPAPAAGRCGLRRRGPHGGPWACWPDGRERWHGDGPGGCRTAGVRRGLCCAPDVARSAEL</sequence>
<dbReference type="EMBL" id="JANPWB010000003">
    <property type="protein sequence ID" value="KAJ1197849.1"/>
    <property type="molecule type" value="Genomic_DNA"/>
</dbReference>
<dbReference type="AlphaFoldDB" id="A0AAV7VB50"/>
<keyword evidence="2" id="KW-1185">Reference proteome</keyword>